<dbReference type="GO" id="GO:0046872">
    <property type="term" value="F:metal ion binding"/>
    <property type="evidence" value="ECO:0007669"/>
    <property type="project" value="UniProtKB-KW"/>
</dbReference>
<name>G4TPM1_SERID</name>
<organism evidence="12 13">
    <name type="scientific">Serendipita indica (strain DSM 11827)</name>
    <name type="common">Root endophyte fungus</name>
    <name type="synonym">Piriformospora indica</name>
    <dbReference type="NCBI Taxonomy" id="1109443"/>
    <lineage>
        <taxon>Eukaryota</taxon>
        <taxon>Fungi</taxon>
        <taxon>Dikarya</taxon>
        <taxon>Basidiomycota</taxon>
        <taxon>Agaricomycotina</taxon>
        <taxon>Agaricomycetes</taxon>
        <taxon>Sebacinales</taxon>
        <taxon>Serendipitaceae</taxon>
        <taxon>Serendipita</taxon>
    </lineage>
</organism>
<dbReference type="PANTHER" id="PTHR12743:SF8">
    <property type="entry name" value="PROTEIN HRI1"/>
    <property type="match status" value="1"/>
</dbReference>
<dbReference type="eggNOG" id="KOG3996">
    <property type="taxonomic scope" value="Eukaryota"/>
</dbReference>
<dbReference type="InterPro" id="IPR000511">
    <property type="entry name" value="Holocyt_c/c1_synthase"/>
</dbReference>
<evidence type="ECO:0000313" key="13">
    <source>
        <dbReference type="Proteomes" id="UP000007148"/>
    </source>
</evidence>
<dbReference type="EC" id="4.4.1.17" evidence="10"/>
<dbReference type="PANTHER" id="PTHR12743">
    <property type="entry name" value="CYTOCHROME C1 HEME LYASE"/>
    <property type="match status" value="1"/>
</dbReference>
<keyword evidence="3 10" id="KW-0349">Heme</keyword>
<keyword evidence="5 10" id="KW-0999">Mitochondrion inner membrane</keyword>
<evidence type="ECO:0000256" key="5">
    <source>
        <dbReference type="ARBA" id="ARBA00022792"/>
    </source>
</evidence>
<keyword evidence="13" id="KW-1185">Reference proteome</keyword>
<evidence type="ECO:0000313" key="12">
    <source>
        <dbReference type="EMBL" id="CCA73264.1"/>
    </source>
</evidence>
<feature type="compositionally biased region" description="Polar residues" evidence="11">
    <location>
        <begin position="1"/>
        <end position="13"/>
    </location>
</feature>
<evidence type="ECO:0000256" key="4">
    <source>
        <dbReference type="ARBA" id="ARBA00022723"/>
    </source>
</evidence>
<keyword evidence="9 10" id="KW-0456">Lyase</keyword>
<evidence type="ECO:0000256" key="6">
    <source>
        <dbReference type="ARBA" id="ARBA00023004"/>
    </source>
</evidence>
<dbReference type="GO" id="GO:0004408">
    <property type="term" value="F:holocytochrome-c synthase activity"/>
    <property type="evidence" value="ECO:0007669"/>
    <property type="project" value="UniProtKB-EC"/>
</dbReference>
<dbReference type="AlphaFoldDB" id="G4TPM1"/>
<keyword evidence="6 10" id="KW-0408">Iron</keyword>
<gene>
    <name evidence="12" type="ORF">PIIN_07219</name>
</gene>
<dbReference type="STRING" id="1109443.G4TPM1"/>
<accession>G4TPM1</accession>
<feature type="region of interest" description="Disordered" evidence="11">
    <location>
        <begin position="1"/>
        <end position="23"/>
    </location>
</feature>
<dbReference type="GO" id="GO:0005743">
    <property type="term" value="C:mitochondrial inner membrane"/>
    <property type="evidence" value="ECO:0007669"/>
    <property type="project" value="UniProtKB-SubCell"/>
</dbReference>
<dbReference type="Pfam" id="PF01265">
    <property type="entry name" value="Cyto_heme_lyase"/>
    <property type="match status" value="1"/>
</dbReference>
<comment type="similarity">
    <text evidence="2 10">Belongs to the cytochrome c-type heme lyase family.</text>
</comment>
<evidence type="ECO:0000256" key="1">
    <source>
        <dbReference type="ARBA" id="ARBA00004273"/>
    </source>
</evidence>
<dbReference type="OrthoDB" id="4243at2759"/>
<keyword evidence="4 10" id="KW-0479">Metal-binding</keyword>
<evidence type="ECO:0000256" key="2">
    <source>
        <dbReference type="ARBA" id="ARBA00007255"/>
    </source>
</evidence>
<reference evidence="12 13" key="1">
    <citation type="journal article" date="2011" name="PLoS Pathog.">
        <title>Endophytic Life Strategies Decoded by Genome and Transcriptome Analyses of the Mutualistic Root Symbiont Piriformospora indica.</title>
        <authorList>
            <person name="Zuccaro A."/>
            <person name="Lahrmann U."/>
            <person name="Guldener U."/>
            <person name="Langen G."/>
            <person name="Pfiffi S."/>
            <person name="Biedenkopf D."/>
            <person name="Wong P."/>
            <person name="Samans B."/>
            <person name="Grimm C."/>
            <person name="Basiewicz M."/>
            <person name="Murat C."/>
            <person name="Martin F."/>
            <person name="Kogel K.H."/>
        </authorList>
    </citation>
    <scope>NUCLEOTIDE SEQUENCE [LARGE SCALE GENOMIC DNA]</scope>
    <source>
        <strain evidence="12 13">DSM 11827</strain>
    </source>
</reference>
<sequence>MEDKPSSSSSKPGQNLKDAIPGDRNATDMAWEQVIRWEAMHGGGLKCGGIRLVSFAKFKKNRSPSAMWAVFMGHKPPYERQDWIIDRCGHVNRYIIDFYRRPRDPKDPNSPEDKLVVYARPSVRDWDGAKLRMRRGWRRLVAKLTFGRYGFTDY</sequence>
<dbReference type="Proteomes" id="UP000007148">
    <property type="component" value="Unassembled WGS sequence"/>
</dbReference>
<proteinExistence type="inferred from homology"/>
<comment type="catalytic activity">
    <reaction evidence="10">
        <text>holo-[cytochrome c] = apo-[cytochrome c] + heme b</text>
        <dbReference type="Rhea" id="RHEA:22648"/>
        <dbReference type="Rhea" id="RHEA-COMP:10725"/>
        <dbReference type="Rhea" id="RHEA-COMP:10726"/>
        <dbReference type="ChEBI" id="CHEBI:29950"/>
        <dbReference type="ChEBI" id="CHEBI:60344"/>
        <dbReference type="ChEBI" id="CHEBI:83739"/>
        <dbReference type="EC" id="4.4.1.17"/>
    </reaction>
</comment>
<dbReference type="HOGENOM" id="CLU_048602_3_0_1"/>
<evidence type="ECO:0000256" key="11">
    <source>
        <dbReference type="SAM" id="MobiDB-lite"/>
    </source>
</evidence>
<keyword evidence="7 10" id="KW-0496">Mitochondrion</keyword>
<evidence type="ECO:0000256" key="8">
    <source>
        <dbReference type="ARBA" id="ARBA00023136"/>
    </source>
</evidence>
<dbReference type="InParanoid" id="G4TPM1"/>
<comment type="subcellular location">
    <subcellularLocation>
        <location evidence="1 10">Mitochondrion inner membrane</location>
    </subcellularLocation>
</comment>
<evidence type="ECO:0000256" key="7">
    <source>
        <dbReference type="ARBA" id="ARBA00023128"/>
    </source>
</evidence>
<dbReference type="EMBL" id="CAFZ01000213">
    <property type="protein sequence ID" value="CCA73264.1"/>
    <property type="molecule type" value="Genomic_DNA"/>
</dbReference>
<evidence type="ECO:0000256" key="9">
    <source>
        <dbReference type="ARBA" id="ARBA00023239"/>
    </source>
</evidence>
<comment type="function">
    <text evidence="10">Lyase that catalyzes the covalent linking of the heme group to the cytochrome C apoprotein to produce the mature functional cytochrome.</text>
</comment>
<evidence type="ECO:0000256" key="10">
    <source>
        <dbReference type="RuleBase" id="RU363130"/>
    </source>
</evidence>
<keyword evidence="8 10" id="KW-0472">Membrane</keyword>
<protein>
    <recommendedName>
        <fullName evidence="10">Holocytochrome c-type synthase</fullName>
        <ecNumber evidence="10">4.4.1.17</ecNumber>
    </recommendedName>
</protein>
<comment type="caution">
    <text evidence="12">The sequence shown here is derived from an EMBL/GenBank/DDBJ whole genome shotgun (WGS) entry which is preliminary data.</text>
</comment>
<evidence type="ECO:0000256" key="3">
    <source>
        <dbReference type="ARBA" id="ARBA00022617"/>
    </source>
</evidence>